<evidence type="ECO:0000256" key="1">
    <source>
        <dbReference type="SAM" id="Phobius"/>
    </source>
</evidence>
<gene>
    <name evidence="2" type="ORF">H7C18_04430</name>
</gene>
<comment type="caution">
    <text evidence="2">The sequence shown here is derived from an EMBL/GenBank/DDBJ whole genome shotgun (WGS) entry which is preliminary data.</text>
</comment>
<reference evidence="2 3" key="1">
    <citation type="submission" date="2020-08" db="EMBL/GenBank/DDBJ databases">
        <title>Cohnella phylogeny.</title>
        <authorList>
            <person name="Dunlap C."/>
        </authorList>
    </citation>
    <scope>NUCLEOTIDE SEQUENCE [LARGE SCALE GENOMIC DNA]</scope>
    <source>
        <strain evidence="2 3">CBP 2801</strain>
    </source>
</reference>
<evidence type="ECO:0000313" key="2">
    <source>
        <dbReference type="EMBL" id="MBB6730137.1"/>
    </source>
</evidence>
<sequence length="71" mass="7694">MKILALTLGLVLISMAYAVTVNWLAGLGLTESLRVLQYPFALMTPAEYAIAIGLLLLLLADSLAPSFMKKR</sequence>
<evidence type="ECO:0000313" key="3">
    <source>
        <dbReference type="Proteomes" id="UP000564644"/>
    </source>
</evidence>
<feature type="transmembrane region" description="Helical" evidence="1">
    <location>
        <begin position="42"/>
        <end position="64"/>
    </location>
</feature>
<organism evidence="2 3">
    <name type="scientific">Cohnella zeiphila</name>
    <dbReference type="NCBI Taxonomy" id="2761120"/>
    <lineage>
        <taxon>Bacteria</taxon>
        <taxon>Bacillati</taxon>
        <taxon>Bacillota</taxon>
        <taxon>Bacilli</taxon>
        <taxon>Bacillales</taxon>
        <taxon>Paenibacillaceae</taxon>
        <taxon>Cohnella</taxon>
    </lineage>
</organism>
<keyword evidence="3" id="KW-1185">Reference proteome</keyword>
<dbReference type="Proteomes" id="UP000564644">
    <property type="component" value="Unassembled WGS sequence"/>
</dbReference>
<dbReference type="RefSeq" id="WP_185127805.1">
    <property type="nucleotide sequence ID" value="NZ_JACJVO010000005.1"/>
</dbReference>
<dbReference type="InterPro" id="IPR058725">
    <property type="entry name" value="YczF"/>
</dbReference>
<accession>A0A7X0SHN1</accession>
<keyword evidence="1" id="KW-0472">Membrane</keyword>
<dbReference type="AlphaFoldDB" id="A0A7X0SHN1"/>
<keyword evidence="1" id="KW-0812">Transmembrane</keyword>
<name>A0A7X0SHN1_9BACL</name>
<proteinExistence type="predicted"/>
<keyword evidence="1" id="KW-1133">Transmembrane helix</keyword>
<dbReference type="Pfam" id="PF26310">
    <property type="entry name" value="YczF"/>
    <property type="match status" value="1"/>
</dbReference>
<dbReference type="EMBL" id="JACJVO010000005">
    <property type="protein sequence ID" value="MBB6730137.1"/>
    <property type="molecule type" value="Genomic_DNA"/>
</dbReference>
<protein>
    <submittedName>
        <fullName evidence="2">Uncharacterized protein</fullName>
    </submittedName>
</protein>